<dbReference type="SUPFAM" id="SSF54001">
    <property type="entry name" value="Cysteine proteinases"/>
    <property type="match status" value="1"/>
</dbReference>
<dbReference type="Proteomes" id="UP001346149">
    <property type="component" value="Unassembled WGS sequence"/>
</dbReference>
<protein>
    <submittedName>
        <fullName evidence="1">Uncharacterized protein</fullName>
    </submittedName>
</protein>
<reference evidence="1 2" key="1">
    <citation type="journal article" date="2023" name="Hortic Res">
        <title>Pangenome of water caltrop reveals structural variations and asymmetric subgenome divergence after allopolyploidization.</title>
        <authorList>
            <person name="Zhang X."/>
            <person name="Chen Y."/>
            <person name="Wang L."/>
            <person name="Yuan Y."/>
            <person name="Fang M."/>
            <person name="Shi L."/>
            <person name="Lu R."/>
            <person name="Comes H.P."/>
            <person name="Ma Y."/>
            <person name="Chen Y."/>
            <person name="Huang G."/>
            <person name="Zhou Y."/>
            <person name="Zheng Z."/>
            <person name="Qiu Y."/>
        </authorList>
    </citation>
    <scope>NUCLEOTIDE SEQUENCE [LARGE SCALE GENOMIC DNA]</scope>
    <source>
        <strain evidence="1">F231</strain>
    </source>
</reference>
<gene>
    <name evidence="1" type="ORF">SAY86_008132</name>
</gene>
<dbReference type="AlphaFoldDB" id="A0AAN7QAL9"/>
<name>A0AAN7QAL9_TRANT</name>
<dbReference type="InterPro" id="IPR038765">
    <property type="entry name" value="Papain-like_cys_pep_sf"/>
</dbReference>
<dbReference type="GO" id="GO:0043130">
    <property type="term" value="F:ubiquitin binding"/>
    <property type="evidence" value="ECO:0007669"/>
    <property type="project" value="TreeGrafter"/>
</dbReference>
<evidence type="ECO:0000313" key="2">
    <source>
        <dbReference type="Proteomes" id="UP001346149"/>
    </source>
</evidence>
<comment type="caution">
    <text evidence="1">The sequence shown here is derived from an EMBL/GenBank/DDBJ whole genome shotgun (WGS) entry which is preliminary data.</text>
</comment>
<sequence length="321" mass="36569">MECLDIGKAPLSIPGRVQLRSRISRSLGVLVCVLSSIVVQPAVGVGVKTNCLGCRFLLWEVEAMQNKEEHVVDGGESASSGPPPPEFFDWACYAYEDVMKPQDDIRASESEKISFVGDKPLSSLATEYQSAVKFCLRRLRFYLMLCYSYYMSNVVLYLRVDILCLKYSCLGKILFPFWRGDGNCFSRSFMFSYLVSYNRYKAEIDHMKANVECRRTLQGLGYIDFTFEDFLRHDELLERSRNPFVSDYVVMFFRFVTTGESAEFFEAFIMGLANSSVERFSKSSVEPMGEESDHVHIPSLSDALGQFMWCIWTAAHLITAS</sequence>
<dbReference type="GO" id="GO:0005634">
    <property type="term" value="C:nucleus"/>
    <property type="evidence" value="ECO:0007669"/>
    <property type="project" value="TreeGrafter"/>
</dbReference>
<dbReference type="InterPro" id="IPR019400">
    <property type="entry name" value="Peptidase_C65_otubain"/>
</dbReference>
<accession>A0AAN7QAL9</accession>
<keyword evidence="2" id="KW-1185">Reference proteome</keyword>
<dbReference type="InterPro" id="IPR042467">
    <property type="entry name" value="Peptidase_C65_otubain_sub2"/>
</dbReference>
<dbReference type="Pfam" id="PF10275">
    <property type="entry name" value="Peptidase_C65"/>
    <property type="match status" value="2"/>
</dbReference>
<dbReference type="GO" id="GO:0071108">
    <property type="term" value="P:protein K48-linked deubiquitination"/>
    <property type="evidence" value="ECO:0007669"/>
    <property type="project" value="TreeGrafter"/>
</dbReference>
<dbReference type="EMBL" id="JAXQNO010000024">
    <property type="protein sequence ID" value="KAK4762364.1"/>
    <property type="molecule type" value="Genomic_DNA"/>
</dbReference>
<dbReference type="PANTHER" id="PTHR12931">
    <property type="entry name" value="UBIQUITIN THIOLESTERASE PROTEIN OTUB"/>
    <property type="match status" value="1"/>
</dbReference>
<dbReference type="GO" id="GO:0004843">
    <property type="term" value="F:cysteine-type deubiquitinase activity"/>
    <property type="evidence" value="ECO:0007669"/>
    <property type="project" value="TreeGrafter"/>
</dbReference>
<dbReference type="Gene3D" id="1.20.1300.20">
    <property type="entry name" value="Peptidase C65 Otubain, subdomain 2"/>
    <property type="match status" value="1"/>
</dbReference>
<dbReference type="PANTHER" id="PTHR12931:SF15">
    <property type="entry name" value="UBIQUITIN THIOESTERASE OTUBAIN-LIKE"/>
    <property type="match status" value="1"/>
</dbReference>
<proteinExistence type="predicted"/>
<evidence type="ECO:0000313" key="1">
    <source>
        <dbReference type="EMBL" id="KAK4762364.1"/>
    </source>
</evidence>
<organism evidence="1 2">
    <name type="scientific">Trapa natans</name>
    <name type="common">Water chestnut</name>
    <dbReference type="NCBI Taxonomy" id="22666"/>
    <lineage>
        <taxon>Eukaryota</taxon>
        <taxon>Viridiplantae</taxon>
        <taxon>Streptophyta</taxon>
        <taxon>Embryophyta</taxon>
        <taxon>Tracheophyta</taxon>
        <taxon>Spermatophyta</taxon>
        <taxon>Magnoliopsida</taxon>
        <taxon>eudicotyledons</taxon>
        <taxon>Gunneridae</taxon>
        <taxon>Pentapetalae</taxon>
        <taxon>rosids</taxon>
        <taxon>malvids</taxon>
        <taxon>Myrtales</taxon>
        <taxon>Lythraceae</taxon>
        <taxon>Trapa</taxon>
    </lineage>
</organism>